<proteinExistence type="predicted"/>
<dbReference type="AlphaFoldDB" id="A0A239HPZ5"/>
<feature type="domain" description="DNA primase/polymerase bifunctional N-terminal" evidence="1">
    <location>
        <begin position="11"/>
        <end position="184"/>
    </location>
</feature>
<dbReference type="CDD" id="cd04859">
    <property type="entry name" value="Prim_Pol"/>
    <property type="match status" value="1"/>
</dbReference>
<dbReference type="OrthoDB" id="3218228at2"/>
<accession>A0A239HPZ5</accession>
<organism evidence="2 3">
    <name type="scientific">Actinomadura mexicana</name>
    <dbReference type="NCBI Taxonomy" id="134959"/>
    <lineage>
        <taxon>Bacteria</taxon>
        <taxon>Bacillati</taxon>
        <taxon>Actinomycetota</taxon>
        <taxon>Actinomycetes</taxon>
        <taxon>Streptosporangiales</taxon>
        <taxon>Thermomonosporaceae</taxon>
        <taxon>Actinomadura</taxon>
    </lineage>
</organism>
<dbReference type="SUPFAM" id="SSF56747">
    <property type="entry name" value="Prim-pol domain"/>
    <property type="match status" value="1"/>
</dbReference>
<dbReference type="InterPro" id="IPR015330">
    <property type="entry name" value="DNA_primase/pol_bifunc_N"/>
</dbReference>
<keyword evidence="3" id="KW-1185">Reference proteome</keyword>
<sequence length="295" mass="31069">MTDGPGLMVTALAHAGRGWHVFPLRPGDKRPALRNDWEGRATSTDRARIWQCWHHAPYNIGIACGPSNLVVVDLDQPKPGETPPPEWDMPGINDGADVLAALCERHGQPFPWETHTVRTASGGMHLYFTAPPGVRLRNTAGRLGWLVDTRAHGGYVVAAGSTLATGGAYVTVYDTVPAPLPGWLVDVLTVPDRTAAPVPKMPDLDQQYAAGYVGAALRAEVQHVLDSRPGARNHTLNAAAFALGQLAAGGMLPSTLVVDCLTAAGLTVGLTAHECEATIASGMHAGARTPRGRAA</sequence>
<name>A0A239HPZ5_9ACTN</name>
<evidence type="ECO:0000313" key="2">
    <source>
        <dbReference type="EMBL" id="SNS83158.1"/>
    </source>
</evidence>
<dbReference type="RefSeq" id="WP_089317054.1">
    <property type="nucleotide sequence ID" value="NZ_FZNP01000033.1"/>
</dbReference>
<reference evidence="3" key="1">
    <citation type="submission" date="2017-06" db="EMBL/GenBank/DDBJ databases">
        <authorList>
            <person name="Varghese N."/>
            <person name="Submissions S."/>
        </authorList>
    </citation>
    <scope>NUCLEOTIDE SEQUENCE [LARGE SCALE GENOMIC DNA]</scope>
    <source>
        <strain evidence="3">DSM 44485</strain>
    </source>
</reference>
<dbReference type="SMART" id="SM00943">
    <property type="entry name" value="Prim-Pol"/>
    <property type="match status" value="1"/>
</dbReference>
<protein>
    <submittedName>
        <fullName evidence="2">Bifunctional DNA primase/polymerase, N-terminal</fullName>
    </submittedName>
</protein>
<gene>
    <name evidence="2" type="ORF">SAMN06265355_13323</name>
</gene>
<dbReference type="Proteomes" id="UP000198420">
    <property type="component" value="Unassembled WGS sequence"/>
</dbReference>
<dbReference type="EMBL" id="FZNP01000033">
    <property type="protein sequence ID" value="SNS83158.1"/>
    <property type="molecule type" value="Genomic_DNA"/>
</dbReference>
<evidence type="ECO:0000313" key="3">
    <source>
        <dbReference type="Proteomes" id="UP000198420"/>
    </source>
</evidence>
<dbReference type="Pfam" id="PF09250">
    <property type="entry name" value="Prim-Pol"/>
    <property type="match status" value="1"/>
</dbReference>
<evidence type="ECO:0000259" key="1">
    <source>
        <dbReference type="SMART" id="SM00943"/>
    </source>
</evidence>